<dbReference type="InterPro" id="IPR036896">
    <property type="entry name" value="Avidin-like_sf"/>
</dbReference>
<dbReference type="GO" id="GO:0009374">
    <property type="term" value="F:biotin binding"/>
    <property type="evidence" value="ECO:0000318"/>
    <property type="project" value="GO_Central"/>
</dbReference>
<keyword evidence="4" id="KW-0732">Signal</keyword>
<proteinExistence type="inferred from homology"/>
<evidence type="ECO:0000313" key="7">
    <source>
        <dbReference type="RefSeq" id="XP_018082314.1"/>
    </source>
</evidence>
<dbReference type="InterPro" id="IPR051764">
    <property type="entry name" value="Avidin/Streptavidin-rel"/>
</dbReference>
<protein>
    <submittedName>
        <fullName evidence="7">Avidin</fullName>
    </submittedName>
</protein>
<dbReference type="PROSITE" id="PS51326">
    <property type="entry name" value="AVIDIN_2"/>
    <property type="match status" value="1"/>
</dbReference>
<comment type="subcellular location">
    <subcellularLocation>
        <location evidence="1">Secreted</location>
    </subcellularLocation>
</comment>
<dbReference type="Proteomes" id="UP000186698">
    <property type="component" value="Chromosome 1L"/>
</dbReference>
<evidence type="ECO:0000256" key="3">
    <source>
        <dbReference type="ARBA" id="ARBA00022525"/>
    </source>
</evidence>
<dbReference type="OrthoDB" id="2821340at2759"/>
<dbReference type="PANTHER" id="PTHR34399">
    <property type="entry name" value="AVIDIN-RELATED"/>
    <property type="match status" value="1"/>
</dbReference>
<dbReference type="GeneID" id="108697111"/>
<dbReference type="SUPFAM" id="SSF50876">
    <property type="entry name" value="Avidin/streptavidin"/>
    <property type="match status" value="1"/>
</dbReference>
<evidence type="ECO:0000313" key="6">
    <source>
        <dbReference type="Proteomes" id="UP000186698"/>
    </source>
</evidence>
<dbReference type="KEGG" id="xla:108697111"/>
<dbReference type="Gene3D" id="2.40.128.30">
    <property type="entry name" value="Avidin-like"/>
    <property type="match status" value="1"/>
</dbReference>
<name>A0A1L8I247_XENLA</name>
<dbReference type="Pfam" id="PF01382">
    <property type="entry name" value="Avidin"/>
    <property type="match status" value="1"/>
</dbReference>
<sequence>MKSYGVLALLLLCFCVCSATQQCNIQGQWRNNLGSNMTIQSVSDNGAFAGVYLTAVSSVNTKIVESPLTGFWKKSKQPMIGFAVKWAFSDSLTVWAGQCFLNENNEEVLHTTWLLRSKQKALQDNWKATRIGVDTFTRLK</sequence>
<dbReference type="PRINTS" id="PR00709">
    <property type="entry name" value="AVIDIN"/>
</dbReference>
<dbReference type="AlphaFoldDB" id="A0A1L8I247"/>
<evidence type="ECO:0000256" key="4">
    <source>
        <dbReference type="ARBA" id="ARBA00022729"/>
    </source>
</evidence>
<accession>A0A1L8I247</accession>
<evidence type="ECO:0000256" key="5">
    <source>
        <dbReference type="ARBA" id="ARBA00023267"/>
    </source>
</evidence>
<dbReference type="RefSeq" id="XP_018082314.1">
    <property type="nucleotide sequence ID" value="XM_018226825.2"/>
</dbReference>
<reference evidence="7" key="1">
    <citation type="submission" date="2025-08" db="UniProtKB">
        <authorList>
            <consortium name="RefSeq"/>
        </authorList>
    </citation>
    <scope>IDENTIFICATION</scope>
    <source>
        <strain evidence="7">J_2021</strain>
        <tissue evidence="7">Erythrocytes</tissue>
    </source>
</reference>
<dbReference type="InterPro" id="IPR005468">
    <property type="entry name" value="Avidin/str"/>
</dbReference>
<evidence type="ECO:0000256" key="2">
    <source>
        <dbReference type="ARBA" id="ARBA00006297"/>
    </source>
</evidence>
<keyword evidence="6" id="KW-1185">Reference proteome</keyword>
<evidence type="ECO:0000256" key="1">
    <source>
        <dbReference type="ARBA" id="ARBA00004613"/>
    </source>
</evidence>
<dbReference type="OMA" id="WMANRIG"/>
<keyword evidence="5" id="KW-0092">Biotin</keyword>
<gene>
    <name evidence="7" type="primary">LOC108697111</name>
</gene>
<dbReference type="GO" id="GO:0005576">
    <property type="term" value="C:extracellular region"/>
    <property type="evidence" value="ECO:0007669"/>
    <property type="project" value="UniProtKB-SubCell"/>
</dbReference>
<dbReference type="InterPro" id="IPR005469">
    <property type="entry name" value="Avidin"/>
</dbReference>
<dbReference type="Bgee" id="108697111">
    <property type="expression patterns" value="Expressed in zone of skin and 8 other cell types or tissues"/>
</dbReference>
<dbReference type="PANTHER" id="PTHR34399:SF4">
    <property type="entry name" value="AVD PROTEIN"/>
    <property type="match status" value="1"/>
</dbReference>
<organism evidence="6 7">
    <name type="scientific">Xenopus laevis</name>
    <name type="common">African clawed frog</name>
    <dbReference type="NCBI Taxonomy" id="8355"/>
    <lineage>
        <taxon>Eukaryota</taxon>
        <taxon>Metazoa</taxon>
        <taxon>Chordata</taxon>
        <taxon>Craniata</taxon>
        <taxon>Vertebrata</taxon>
        <taxon>Euteleostomi</taxon>
        <taxon>Amphibia</taxon>
        <taxon>Batrachia</taxon>
        <taxon>Anura</taxon>
        <taxon>Pipoidea</taxon>
        <taxon>Pipidae</taxon>
        <taxon>Xenopodinae</taxon>
        <taxon>Xenopus</taxon>
        <taxon>Xenopus</taxon>
    </lineage>
</organism>
<keyword evidence="3" id="KW-0964">Secreted</keyword>
<dbReference type="PaxDb" id="8355-A0A1L8I247"/>
<comment type="similarity">
    <text evidence="2">Belongs to the avidin/streptavidin family.</text>
</comment>